<name>A0AAJ5NE20_9BURK</name>
<dbReference type="GeneID" id="71056584"/>
<dbReference type="InterPro" id="IPR050709">
    <property type="entry name" value="Biotin_Carboxyl_Carrier/Decarb"/>
</dbReference>
<dbReference type="Proteomes" id="UP000268684">
    <property type="component" value="Chromosome II"/>
</dbReference>
<evidence type="ECO:0000256" key="1">
    <source>
        <dbReference type="ARBA" id="ARBA00023267"/>
    </source>
</evidence>
<dbReference type="PANTHER" id="PTHR45266">
    <property type="entry name" value="OXALOACETATE DECARBOXYLASE ALPHA CHAIN"/>
    <property type="match status" value="1"/>
</dbReference>
<protein>
    <submittedName>
        <fullName evidence="3">Acetyl-CoA carboxylase biotin carboxyl carrier protein subunit,Acetyl/propionyl-CoA carboxylase, alpha subunit,pyruvate carboxylase,Biotin-requiring enzyme</fullName>
    </submittedName>
</protein>
<keyword evidence="4" id="KW-1185">Reference proteome</keyword>
<dbReference type="InterPro" id="IPR011053">
    <property type="entry name" value="Single_hybrid_motif"/>
</dbReference>
<dbReference type="SUPFAM" id="SSF51230">
    <property type="entry name" value="Single hybrid motif"/>
    <property type="match status" value="1"/>
</dbReference>
<dbReference type="InterPro" id="IPR000089">
    <property type="entry name" value="Biotin_lipoyl"/>
</dbReference>
<proteinExistence type="predicted"/>
<reference evidence="3 4" key="1">
    <citation type="submission" date="2017-11" db="EMBL/GenBank/DDBJ databases">
        <authorList>
            <person name="Seth-Smith MB H."/>
        </authorList>
    </citation>
    <scope>NUCLEOTIDE SEQUENCE [LARGE SCALE GENOMIC DNA]</scope>
    <source>
        <strain evidence="3">E</strain>
    </source>
</reference>
<accession>A0AAJ5NE20</accession>
<feature type="domain" description="Lipoyl-binding" evidence="2">
    <location>
        <begin position="118"/>
        <end position="183"/>
    </location>
</feature>
<evidence type="ECO:0000259" key="2">
    <source>
        <dbReference type="Pfam" id="PF00364"/>
    </source>
</evidence>
<dbReference type="PANTHER" id="PTHR45266:SF3">
    <property type="entry name" value="OXALOACETATE DECARBOXYLASE ALPHA CHAIN"/>
    <property type="match status" value="1"/>
</dbReference>
<dbReference type="Pfam" id="PF00364">
    <property type="entry name" value="Biotin_lipoyl"/>
    <property type="match status" value="1"/>
</dbReference>
<evidence type="ECO:0000313" key="3">
    <source>
        <dbReference type="EMBL" id="VBB13958.1"/>
    </source>
</evidence>
<dbReference type="AlphaFoldDB" id="A0AAJ5NE20"/>
<evidence type="ECO:0000313" key="4">
    <source>
        <dbReference type="Proteomes" id="UP000268684"/>
    </source>
</evidence>
<dbReference type="RefSeq" id="WP_122169632.1">
    <property type="nucleotide sequence ID" value="NZ_LR025743.1"/>
</dbReference>
<dbReference type="Gene3D" id="2.40.50.100">
    <property type="match status" value="1"/>
</dbReference>
<organism evidence="3 4">
    <name type="scientific">Burkholderia stabilis</name>
    <dbReference type="NCBI Taxonomy" id="95485"/>
    <lineage>
        <taxon>Bacteria</taxon>
        <taxon>Pseudomonadati</taxon>
        <taxon>Pseudomonadota</taxon>
        <taxon>Betaproteobacteria</taxon>
        <taxon>Burkholderiales</taxon>
        <taxon>Burkholderiaceae</taxon>
        <taxon>Burkholderia</taxon>
        <taxon>Burkholderia cepacia complex</taxon>
    </lineage>
</organism>
<dbReference type="EMBL" id="LR025743">
    <property type="protein sequence ID" value="VBB13958.1"/>
    <property type="molecule type" value="Genomic_DNA"/>
</dbReference>
<dbReference type="CDD" id="cd06850">
    <property type="entry name" value="biotinyl_domain"/>
    <property type="match status" value="1"/>
</dbReference>
<keyword evidence="1" id="KW-0092">Biotin</keyword>
<sequence length="190" mass="20125">MSIAPRRTRYAGILSGVPGDALSTRIDVQTIEADTCRATFDDGDTMLLHLKRHESLPGGGIRVVAEIGGARHEILLTRTSTSNLVVDYAGMHRDIALQGAARERGKAGSGAGRAAHTSITSPMPARITEILVGASDLVDEGAPLLRLEAMKMVITLPSPRRCRIETVHVAAEQSVEAGERLISLADADPA</sequence>
<gene>
    <name evidence="3" type="ORF">BSTAB16_4144</name>
</gene>